<reference evidence="2" key="2">
    <citation type="submission" date="2021-08" db="EMBL/GenBank/DDBJ databases">
        <authorList>
            <person name="Eriksson T."/>
        </authorList>
    </citation>
    <scope>NUCLEOTIDE SEQUENCE</scope>
    <source>
        <strain evidence="2">Stoneville</strain>
        <tissue evidence="2">Whole head</tissue>
    </source>
</reference>
<accession>A0A8J6HBA8</accession>
<evidence type="ECO:0000313" key="3">
    <source>
        <dbReference type="Proteomes" id="UP000719412"/>
    </source>
</evidence>
<dbReference type="Proteomes" id="UP000719412">
    <property type="component" value="Unassembled WGS sequence"/>
</dbReference>
<comment type="caution">
    <text evidence="2">The sequence shown here is derived from an EMBL/GenBank/DDBJ whole genome shotgun (WGS) entry which is preliminary data.</text>
</comment>
<name>A0A8J6HBA8_TENMO</name>
<feature type="compositionally biased region" description="Polar residues" evidence="1">
    <location>
        <begin position="85"/>
        <end position="99"/>
    </location>
</feature>
<evidence type="ECO:0000313" key="2">
    <source>
        <dbReference type="EMBL" id="KAH0811634.1"/>
    </source>
</evidence>
<dbReference type="AlphaFoldDB" id="A0A8J6HBA8"/>
<feature type="region of interest" description="Disordered" evidence="1">
    <location>
        <begin position="81"/>
        <end position="104"/>
    </location>
</feature>
<sequence>MEDDDDEVLMFTMYGNGFVIIAQNREGSRLSCESANLHRMVLRRTRRIRPNLRISRANLTEAVTEVEGEQKPSVVRQARPCGAGNNRTCSIQRSQQPPTRRSARRNFSKFERGTGAGWRRRRSRRRLAVITYEMSRRLIHFSQSDGRPVPTHFFHRVTHFLFAPPPATVKISSDACRPPAPLHRTTKCGWLVGTTEEQWVPQKNQTQNGYGARNVYCSSDATFRFCIWHVGAPDLVHPPPRSVSAPACLDYLSDGYLSGGNSV</sequence>
<dbReference type="EMBL" id="JABDTM020026684">
    <property type="protein sequence ID" value="KAH0811634.1"/>
    <property type="molecule type" value="Genomic_DNA"/>
</dbReference>
<protein>
    <submittedName>
        <fullName evidence="2">Uncharacterized protein</fullName>
    </submittedName>
</protein>
<evidence type="ECO:0000256" key="1">
    <source>
        <dbReference type="SAM" id="MobiDB-lite"/>
    </source>
</evidence>
<proteinExistence type="predicted"/>
<gene>
    <name evidence="2" type="ORF">GEV33_011160</name>
</gene>
<reference evidence="2" key="1">
    <citation type="journal article" date="2020" name="J Insects Food Feed">
        <title>The yellow mealworm (Tenebrio molitor) genome: a resource for the emerging insects as food and feed industry.</title>
        <authorList>
            <person name="Eriksson T."/>
            <person name="Andere A."/>
            <person name="Kelstrup H."/>
            <person name="Emery V."/>
            <person name="Picard C."/>
        </authorList>
    </citation>
    <scope>NUCLEOTIDE SEQUENCE</scope>
    <source>
        <strain evidence="2">Stoneville</strain>
        <tissue evidence="2">Whole head</tissue>
    </source>
</reference>
<organism evidence="2 3">
    <name type="scientific">Tenebrio molitor</name>
    <name type="common">Yellow mealworm beetle</name>
    <dbReference type="NCBI Taxonomy" id="7067"/>
    <lineage>
        <taxon>Eukaryota</taxon>
        <taxon>Metazoa</taxon>
        <taxon>Ecdysozoa</taxon>
        <taxon>Arthropoda</taxon>
        <taxon>Hexapoda</taxon>
        <taxon>Insecta</taxon>
        <taxon>Pterygota</taxon>
        <taxon>Neoptera</taxon>
        <taxon>Endopterygota</taxon>
        <taxon>Coleoptera</taxon>
        <taxon>Polyphaga</taxon>
        <taxon>Cucujiformia</taxon>
        <taxon>Tenebrionidae</taxon>
        <taxon>Tenebrio</taxon>
    </lineage>
</organism>
<keyword evidence="3" id="KW-1185">Reference proteome</keyword>